<feature type="domain" description="Integrase catalytic" evidence="3">
    <location>
        <begin position="758"/>
        <end position="932"/>
    </location>
</feature>
<sequence length="1016" mass="116298">MRNTLGKEQDPQGLGRHASDAALRENCDRNYHQLLPIIAEKVHQEKVQQERLKAVKARLNFEETSQHSESWTPTEEETSRKGLDLDMPVACPEALNQGTTIPSHQGKEIQKEKRCSKGLEKVYFARSEIRERCSRSRETEFDSERHHNKRASSRRTEALSKSKGSAGGHWKSRPKRQKSSVEDDMSQPWRQIEEMLKAGELSHLIEELKQSNGKDQEKAAKKWKTSGKEKPLAILMVQPWQRVAKQKITQTFSSESITISIQRDHKKAGSKENPGSSVHSSRNAKISSGRQNEQTIAIASTLTEEGWKKLCGLLRRNLDIFSRKPADMTGVPRHITEHSLNIRERCLPIRQKKRGQAPEQNKAIYEEAKKLVDAGIMKEVHYHSWLSNPVMNLEVYVDDMVIKSCTEKEVIRDIEETFKTLREINMKLNPKKRTFGMREGMFWGYKVNADGLKVCPDKVKAVLSLPYPKCLKDVQRLNGKLSSLNKFLSKSAKKSLPFFKTLKKCTKNSDFQWIAERAFKQMKTLIAELPMLTAPKEKEELVIYLAAAKEAISAVLMTKRDEKQMPIYFVSRALQGPRINKTPMEKLILALVSATKRLKRYFQAHTIVVITDKPIKQMLSNPEVAGRLLKWRFELEEHDIHYRPRTSVKGHILADFIIERLEDDPPDTPIEEKEELSDSWILLTDGSFNATNNEAEYKALIAGLRIAEQMGVKNLQANVDFRLVANQVNETYVAKESGMIKYLEKVKNLASTFKEFLIKQVPRGESKKADALSKMTSTSFAHLSKQVLVKELKEKSINEREVLVVIEEEGRTWMTPIYEYLTSGLPGEIISDNGKQFEDNPFKDWCEKLCIRQCFVSVKHPQANGLVERANRSLGEGIKAWLDERSKNWIEEISHVLWAHSTMIKSSNRETSFSLTYGTKAVIPVEIGTPTLRTAEVDMIKNDEALEINLDILKEKREQAAIQEAKSKAMMEKYYNARVRNTSFKPGDLVYRSNKASHAKDEGKLRPKREGPYEVT</sequence>
<name>A0A6L2J6P1_TANCI</name>
<reference evidence="4" key="1">
    <citation type="journal article" date="2019" name="Sci. Rep.">
        <title>Draft genome of Tanacetum cinerariifolium, the natural source of mosquito coil.</title>
        <authorList>
            <person name="Yamashiro T."/>
            <person name="Shiraishi A."/>
            <person name="Satake H."/>
            <person name="Nakayama K."/>
        </authorList>
    </citation>
    <scope>NUCLEOTIDE SEQUENCE</scope>
</reference>
<proteinExistence type="predicted"/>
<feature type="compositionally biased region" description="Basic and acidic residues" evidence="2">
    <location>
        <begin position="1"/>
        <end position="10"/>
    </location>
</feature>
<dbReference type="Pfam" id="PF13456">
    <property type="entry name" value="RVT_3"/>
    <property type="match status" value="1"/>
</dbReference>
<feature type="compositionally biased region" description="Basic and acidic residues" evidence="2">
    <location>
        <begin position="998"/>
        <end position="1016"/>
    </location>
</feature>
<feature type="region of interest" description="Disordered" evidence="2">
    <location>
        <begin position="259"/>
        <end position="292"/>
    </location>
</feature>
<dbReference type="GO" id="GO:0003964">
    <property type="term" value="F:RNA-directed DNA polymerase activity"/>
    <property type="evidence" value="ECO:0007669"/>
    <property type="project" value="UniProtKB-KW"/>
</dbReference>
<dbReference type="InterPro" id="IPR001584">
    <property type="entry name" value="Integrase_cat-core"/>
</dbReference>
<dbReference type="PROSITE" id="PS50994">
    <property type="entry name" value="INTEGRASE"/>
    <property type="match status" value="1"/>
</dbReference>
<dbReference type="SUPFAM" id="SSF53098">
    <property type="entry name" value="Ribonuclease H-like"/>
    <property type="match status" value="2"/>
</dbReference>
<feature type="region of interest" description="Disordered" evidence="2">
    <location>
        <begin position="1"/>
        <end position="21"/>
    </location>
</feature>
<dbReference type="PANTHER" id="PTHR48475">
    <property type="entry name" value="RIBONUCLEASE H"/>
    <property type="match status" value="1"/>
</dbReference>
<evidence type="ECO:0000256" key="2">
    <source>
        <dbReference type="SAM" id="MobiDB-lite"/>
    </source>
</evidence>
<accession>A0A6L2J6P1</accession>
<keyword evidence="4" id="KW-0548">Nucleotidyltransferase</keyword>
<dbReference type="InterPro" id="IPR012337">
    <property type="entry name" value="RNaseH-like_sf"/>
</dbReference>
<feature type="region of interest" description="Disordered" evidence="2">
    <location>
        <begin position="62"/>
        <end position="81"/>
    </location>
</feature>
<dbReference type="GO" id="GO:0004523">
    <property type="term" value="F:RNA-DNA hybrid ribonuclease activity"/>
    <property type="evidence" value="ECO:0007669"/>
    <property type="project" value="InterPro"/>
</dbReference>
<dbReference type="CDD" id="cd09279">
    <property type="entry name" value="RNase_HI_like"/>
    <property type="match status" value="1"/>
</dbReference>
<dbReference type="Pfam" id="PF17919">
    <property type="entry name" value="RT_RNaseH_2"/>
    <property type="match status" value="1"/>
</dbReference>
<dbReference type="PANTHER" id="PTHR48475:SF2">
    <property type="entry name" value="RIBONUCLEASE H"/>
    <property type="match status" value="1"/>
</dbReference>
<dbReference type="InterPro" id="IPR036397">
    <property type="entry name" value="RNaseH_sf"/>
</dbReference>
<evidence type="ECO:0000259" key="3">
    <source>
        <dbReference type="PROSITE" id="PS50994"/>
    </source>
</evidence>
<keyword evidence="1" id="KW-0175">Coiled coil</keyword>
<feature type="coiled-coil region" evidence="1">
    <location>
        <begin position="943"/>
        <end position="973"/>
    </location>
</feature>
<dbReference type="InterPro" id="IPR002156">
    <property type="entry name" value="RNaseH_domain"/>
</dbReference>
<comment type="caution">
    <text evidence="4">The sequence shown here is derived from an EMBL/GenBank/DDBJ whole genome shotgun (WGS) entry which is preliminary data.</text>
</comment>
<keyword evidence="4" id="KW-0808">Transferase</keyword>
<organism evidence="4">
    <name type="scientific">Tanacetum cinerariifolium</name>
    <name type="common">Dalmatian daisy</name>
    <name type="synonym">Chrysanthemum cinerariifolium</name>
    <dbReference type="NCBI Taxonomy" id="118510"/>
    <lineage>
        <taxon>Eukaryota</taxon>
        <taxon>Viridiplantae</taxon>
        <taxon>Streptophyta</taxon>
        <taxon>Embryophyta</taxon>
        <taxon>Tracheophyta</taxon>
        <taxon>Spermatophyta</taxon>
        <taxon>Magnoliopsida</taxon>
        <taxon>eudicotyledons</taxon>
        <taxon>Gunneridae</taxon>
        <taxon>Pentapetalae</taxon>
        <taxon>asterids</taxon>
        <taxon>campanulids</taxon>
        <taxon>Asterales</taxon>
        <taxon>Asteraceae</taxon>
        <taxon>Asteroideae</taxon>
        <taxon>Anthemideae</taxon>
        <taxon>Anthemidinae</taxon>
        <taxon>Tanacetum</taxon>
    </lineage>
</organism>
<dbReference type="InterPro" id="IPR043128">
    <property type="entry name" value="Rev_trsase/Diguanyl_cyclase"/>
</dbReference>
<dbReference type="GO" id="GO:0003676">
    <property type="term" value="F:nucleic acid binding"/>
    <property type="evidence" value="ECO:0007669"/>
    <property type="project" value="InterPro"/>
</dbReference>
<dbReference type="GO" id="GO:0015074">
    <property type="term" value="P:DNA integration"/>
    <property type="evidence" value="ECO:0007669"/>
    <property type="project" value="InterPro"/>
</dbReference>
<feature type="region of interest" description="Disordered" evidence="2">
    <location>
        <begin position="988"/>
        <end position="1016"/>
    </location>
</feature>
<evidence type="ECO:0000256" key="1">
    <source>
        <dbReference type="SAM" id="Coils"/>
    </source>
</evidence>
<dbReference type="SUPFAM" id="SSF56672">
    <property type="entry name" value="DNA/RNA polymerases"/>
    <property type="match status" value="1"/>
</dbReference>
<feature type="compositionally biased region" description="Polar residues" evidence="2">
    <location>
        <begin position="273"/>
        <end position="292"/>
    </location>
</feature>
<feature type="region of interest" description="Disordered" evidence="2">
    <location>
        <begin position="134"/>
        <end position="187"/>
    </location>
</feature>
<evidence type="ECO:0000313" key="4">
    <source>
        <dbReference type="EMBL" id="GEU32536.1"/>
    </source>
</evidence>
<dbReference type="AlphaFoldDB" id="A0A6L2J6P1"/>
<gene>
    <name evidence="4" type="ORF">Tci_004514</name>
</gene>
<keyword evidence="4" id="KW-0695">RNA-directed DNA polymerase</keyword>
<dbReference type="InterPro" id="IPR043502">
    <property type="entry name" value="DNA/RNA_pol_sf"/>
</dbReference>
<dbReference type="InterPro" id="IPR041577">
    <property type="entry name" value="RT_RNaseH_2"/>
</dbReference>
<dbReference type="Gene3D" id="3.30.70.270">
    <property type="match status" value="2"/>
</dbReference>
<dbReference type="Gene3D" id="3.30.420.10">
    <property type="entry name" value="Ribonuclease H-like superfamily/Ribonuclease H"/>
    <property type="match status" value="2"/>
</dbReference>
<feature type="compositionally biased region" description="Basic and acidic residues" evidence="2">
    <location>
        <begin position="134"/>
        <end position="145"/>
    </location>
</feature>
<protein>
    <submittedName>
        <fullName evidence="4">Reverse transcriptase domain-containing protein</fullName>
    </submittedName>
</protein>
<dbReference type="EMBL" id="BKCJ010000365">
    <property type="protein sequence ID" value="GEU32536.1"/>
    <property type="molecule type" value="Genomic_DNA"/>
</dbReference>